<reference evidence="1 2" key="2">
    <citation type="journal article" date="2022" name="Mol. Ecol. Resour.">
        <title>The genomes of chicory, endive, great burdock and yacon provide insights into Asteraceae paleo-polyploidization history and plant inulin production.</title>
        <authorList>
            <person name="Fan W."/>
            <person name="Wang S."/>
            <person name="Wang H."/>
            <person name="Wang A."/>
            <person name="Jiang F."/>
            <person name="Liu H."/>
            <person name="Zhao H."/>
            <person name="Xu D."/>
            <person name="Zhang Y."/>
        </authorList>
    </citation>
    <scope>NUCLEOTIDE SEQUENCE [LARGE SCALE GENOMIC DNA]</scope>
    <source>
        <strain evidence="2">cv. Yunnan</strain>
        <tissue evidence="1">Leaves</tissue>
    </source>
</reference>
<evidence type="ECO:0000313" key="1">
    <source>
        <dbReference type="EMBL" id="KAI3819957.1"/>
    </source>
</evidence>
<gene>
    <name evidence="1" type="ORF">L1987_13811</name>
</gene>
<dbReference type="Proteomes" id="UP001056120">
    <property type="component" value="Linkage Group LG04"/>
</dbReference>
<accession>A0ACB9JL17</accession>
<sequence>MIAEEALIDHKVIPIEDEQSYPRGVLGISLSGTDSDFLSSRVRPSMNNLWRRRYFVSQIMIAEEALTDHKVILIEDEQSSPRGVLEISVSGTGSDYLSSCGSSFNEQPPVTEGDQSLQLTATEMRTTAKEQRLCSGEIWFII</sequence>
<keyword evidence="2" id="KW-1185">Reference proteome</keyword>
<comment type="caution">
    <text evidence="1">The sequence shown here is derived from an EMBL/GenBank/DDBJ whole genome shotgun (WGS) entry which is preliminary data.</text>
</comment>
<organism evidence="1 2">
    <name type="scientific">Smallanthus sonchifolius</name>
    <dbReference type="NCBI Taxonomy" id="185202"/>
    <lineage>
        <taxon>Eukaryota</taxon>
        <taxon>Viridiplantae</taxon>
        <taxon>Streptophyta</taxon>
        <taxon>Embryophyta</taxon>
        <taxon>Tracheophyta</taxon>
        <taxon>Spermatophyta</taxon>
        <taxon>Magnoliopsida</taxon>
        <taxon>eudicotyledons</taxon>
        <taxon>Gunneridae</taxon>
        <taxon>Pentapetalae</taxon>
        <taxon>asterids</taxon>
        <taxon>campanulids</taxon>
        <taxon>Asterales</taxon>
        <taxon>Asteraceae</taxon>
        <taxon>Asteroideae</taxon>
        <taxon>Heliantheae alliance</taxon>
        <taxon>Millerieae</taxon>
        <taxon>Smallanthus</taxon>
    </lineage>
</organism>
<dbReference type="EMBL" id="CM042021">
    <property type="protein sequence ID" value="KAI3819957.1"/>
    <property type="molecule type" value="Genomic_DNA"/>
</dbReference>
<name>A0ACB9JL17_9ASTR</name>
<protein>
    <submittedName>
        <fullName evidence="1">Uncharacterized protein</fullName>
    </submittedName>
</protein>
<evidence type="ECO:0000313" key="2">
    <source>
        <dbReference type="Proteomes" id="UP001056120"/>
    </source>
</evidence>
<proteinExistence type="predicted"/>
<reference evidence="2" key="1">
    <citation type="journal article" date="2022" name="Mol. Ecol. Resour.">
        <title>The genomes of chicory, endive, great burdock and yacon provide insights into Asteraceae palaeo-polyploidization history and plant inulin production.</title>
        <authorList>
            <person name="Fan W."/>
            <person name="Wang S."/>
            <person name="Wang H."/>
            <person name="Wang A."/>
            <person name="Jiang F."/>
            <person name="Liu H."/>
            <person name="Zhao H."/>
            <person name="Xu D."/>
            <person name="Zhang Y."/>
        </authorList>
    </citation>
    <scope>NUCLEOTIDE SEQUENCE [LARGE SCALE GENOMIC DNA]</scope>
    <source>
        <strain evidence="2">cv. Yunnan</strain>
    </source>
</reference>